<evidence type="ECO:0000313" key="4">
    <source>
        <dbReference type="Proteomes" id="UP001163726"/>
    </source>
</evidence>
<dbReference type="PANTHER" id="PTHR38792:SF3">
    <property type="entry name" value="BNR_ASP-BOX REPEAT DOMAIN PROTEIN (AFU_ORTHOLOGUE AFUA_7G06430)-RELATED"/>
    <property type="match status" value="1"/>
</dbReference>
<dbReference type="GO" id="GO:0016787">
    <property type="term" value="F:hydrolase activity"/>
    <property type="evidence" value="ECO:0007669"/>
    <property type="project" value="UniProtKB-KW"/>
</dbReference>
<evidence type="ECO:0000259" key="2">
    <source>
        <dbReference type="Pfam" id="PF13088"/>
    </source>
</evidence>
<keyword evidence="4" id="KW-1185">Reference proteome</keyword>
<keyword evidence="1" id="KW-0732">Signal</keyword>
<dbReference type="EMBL" id="CP109966">
    <property type="protein sequence ID" value="WAJ71774.1"/>
    <property type="molecule type" value="Genomic_DNA"/>
</dbReference>
<gene>
    <name evidence="3" type="ORF">OLW01_15665</name>
</gene>
<geneLocation type="plasmid" evidence="3 4">
    <name>pCadTS8_1</name>
</geneLocation>
<name>A0ABY7AQF2_9ALTE</name>
<feature type="signal peptide" evidence="1">
    <location>
        <begin position="1"/>
        <end position="25"/>
    </location>
</feature>
<proteinExistence type="predicted"/>
<evidence type="ECO:0000256" key="1">
    <source>
        <dbReference type="SAM" id="SignalP"/>
    </source>
</evidence>
<dbReference type="RefSeq" id="WP_268076489.1">
    <property type="nucleotide sequence ID" value="NZ_CP109966.1"/>
</dbReference>
<dbReference type="PANTHER" id="PTHR38792">
    <property type="entry name" value="BNR/ASP-BOX REPEAT DOMAIN PROTEIN (AFU_ORTHOLOGUE AFUA_7G06430)-RELATED"/>
    <property type="match status" value="1"/>
</dbReference>
<dbReference type="InterPro" id="IPR036278">
    <property type="entry name" value="Sialidase_sf"/>
</dbReference>
<dbReference type="Pfam" id="PF13088">
    <property type="entry name" value="BNR_2"/>
    <property type="match status" value="1"/>
</dbReference>
<dbReference type="Proteomes" id="UP001163726">
    <property type="component" value="Plasmid pCadTS8_1"/>
</dbReference>
<evidence type="ECO:0000313" key="3">
    <source>
        <dbReference type="EMBL" id="WAJ71774.1"/>
    </source>
</evidence>
<feature type="domain" description="Sialidase" evidence="2">
    <location>
        <begin position="96"/>
        <end position="236"/>
    </location>
</feature>
<dbReference type="CDD" id="cd15482">
    <property type="entry name" value="Sialidase_non-viral"/>
    <property type="match status" value="1"/>
</dbReference>
<protein>
    <submittedName>
        <fullName evidence="3">Glycoside hydrolase</fullName>
    </submittedName>
</protein>
<accession>A0ABY7AQF2</accession>
<sequence>MTTNKTLIALLLTATVAACSSSSGSADPETQLPDNGNQLTVQQQCELDTFTNAEQAANIQIDWLQDTVQFVNSGVYSRIHKLADGRLILVYSDGPAVVYRVSDDNGDTWQAEQTVASGGDLYNYTNAEFIELADGSWVYGWNARPKVDNGAETFQIKLAISYDKGSSWQAEQLIFAAANKFDQGVWEPAFLQLPSGELQIYFANEFPFGGTSHDQEISMKRSFDNGVTWGDVETLSYRQGSRDGMPVPILLNDQSEIVFAIEDNGIAGEFKPVTIRSNLADNWMSGVVDANSSQREHALAPAAQLDHGIYAGAPYIAQLPTGETILSTQTSQCRKGTLAFMRVYMGDAQARNFAYPTTPFTTDLVKEDGESLWNAVTVIDQDTIIATSSINTGDASTPNGIYVVKGKITRN</sequence>
<dbReference type="SUPFAM" id="SSF50939">
    <property type="entry name" value="Sialidases"/>
    <property type="match status" value="1"/>
</dbReference>
<organism evidence="3 4">
    <name type="scientific">Catenovulum adriaticum</name>
    <dbReference type="NCBI Taxonomy" id="2984846"/>
    <lineage>
        <taxon>Bacteria</taxon>
        <taxon>Pseudomonadati</taxon>
        <taxon>Pseudomonadota</taxon>
        <taxon>Gammaproteobacteria</taxon>
        <taxon>Alteromonadales</taxon>
        <taxon>Alteromonadaceae</taxon>
        <taxon>Catenovulum</taxon>
    </lineage>
</organism>
<feature type="chain" id="PRO_5047037438" evidence="1">
    <location>
        <begin position="26"/>
        <end position="411"/>
    </location>
</feature>
<keyword evidence="3" id="KW-0614">Plasmid</keyword>
<keyword evidence="3" id="KW-0378">Hydrolase</keyword>
<dbReference type="Gene3D" id="2.120.10.10">
    <property type="match status" value="1"/>
</dbReference>
<dbReference type="PROSITE" id="PS51257">
    <property type="entry name" value="PROKAR_LIPOPROTEIN"/>
    <property type="match status" value="1"/>
</dbReference>
<reference evidence="3" key="1">
    <citation type="submission" date="2022-10" db="EMBL/GenBank/DDBJ databases">
        <title>Catenovulum adriacola sp. nov. isolated in the Harbour of Susak.</title>
        <authorList>
            <person name="Schoch T."/>
            <person name="Reich S.J."/>
            <person name="Stoeferle S."/>
            <person name="Flaiz M."/>
            <person name="Kazda M."/>
            <person name="Riedel C.U."/>
            <person name="Duerre P."/>
        </authorList>
    </citation>
    <scope>NUCLEOTIDE SEQUENCE</scope>
    <source>
        <strain evidence="3">TS8</strain>
        <plasmid evidence="3">pCadTS8_1</plasmid>
    </source>
</reference>
<dbReference type="InterPro" id="IPR011040">
    <property type="entry name" value="Sialidase"/>
</dbReference>